<name>A0A7U5MRB8_MYCIT</name>
<evidence type="ECO:0000259" key="1">
    <source>
        <dbReference type="Pfam" id="PF07510"/>
    </source>
</evidence>
<accession>A0A7U5MRB8</accession>
<evidence type="ECO:0000313" key="2">
    <source>
        <dbReference type="EMBL" id="ASL18303.1"/>
    </source>
</evidence>
<protein>
    <submittedName>
        <fullName evidence="2">Membrane or exported protein</fullName>
    </submittedName>
</protein>
<geneLocation type="plasmid" evidence="2 3">
    <name>unnamed 2</name>
</geneLocation>
<evidence type="ECO:0000313" key="3">
    <source>
        <dbReference type="Proteomes" id="UP000198286"/>
    </source>
</evidence>
<gene>
    <name evidence="2" type="ORF">MYCOZU2_05958</name>
</gene>
<dbReference type="AlphaFoldDB" id="A0A7U5MRB8"/>
<organism evidence="2 3">
    <name type="scientific">Mycobacterium intracellulare subsp. chimaera</name>
    <dbReference type="NCBI Taxonomy" id="222805"/>
    <lineage>
        <taxon>Bacteria</taxon>
        <taxon>Bacillati</taxon>
        <taxon>Actinomycetota</taxon>
        <taxon>Actinomycetes</taxon>
        <taxon>Mycobacteriales</taxon>
        <taxon>Mycobacteriaceae</taxon>
        <taxon>Mycobacterium</taxon>
        <taxon>Mycobacterium avium complex (MAC)</taxon>
    </lineage>
</organism>
<reference evidence="2 3" key="1">
    <citation type="journal article" date="2017" name="Lancet Infect. Dis.">
        <title>Global outbreak of severe Mycobacterium chimaera disease after cardiac surgery: a molecular epidemiological study.</title>
        <authorList>
            <person name="van Ingen J."/>
            <person name="Kohl T."/>
            <person name="Kranzer K."/>
            <person name="Hasse B."/>
            <person name="Keller P."/>
            <person name="Szafranska A."/>
            <person name="Hillemann D."/>
            <person name="Chand M."/>
            <person name="Schreiber P."/>
            <person name="Sommerstein R."/>
            <person name="Berger C."/>
            <person name="Genoni M."/>
            <person name="Ruegg C."/>
            <person name="Troillet N."/>
            <person name="Widmer A.F."/>
            <person name="Becker S.L."/>
            <person name="Herrmann M."/>
            <person name="Eckmanns T."/>
            <person name="Haller S."/>
            <person name="Hoeller C."/>
            <person name="Debast S.B."/>
            <person name="Wolfhagen M.J."/>
            <person name="Hopman J."/>
            <person name="Kluytmans J."/>
            <person name="Langelaar M."/>
            <person name="Notermans D.W."/>
            <person name="ten Oever J."/>
            <person name="van den Barselaar P."/>
            <person name="Vonk A.B.A."/>
            <person name="Vos M.C."/>
            <person name="Ahmed N."/>
            <person name="Brown T."/>
            <person name="Crook D."/>
            <person name="Lamagni T."/>
            <person name="Phin N."/>
            <person name="Smith E.G."/>
            <person name="Zambon M."/>
            <person name="Serr A."/>
            <person name="Goetting T."/>
            <person name="Ebner W."/>
            <person name="Thuermer A."/>
            <person name="Utpatel C."/>
            <person name="Sproer C."/>
            <person name="Bunk B."/>
            <person name="Nubel U."/>
            <person name="Bloemberg G."/>
            <person name="Bottger E."/>
            <person name="Niemann S."/>
            <person name="Wagner D."/>
            <person name="Sax H."/>
        </authorList>
    </citation>
    <scope>NUCLEOTIDE SEQUENCE [LARGE SCALE GENOMIC DNA]</scope>
    <source>
        <strain evidence="2 3">ZUERICH-2</strain>
        <plasmid evidence="2 3">unnamed 2</plasmid>
    </source>
</reference>
<feature type="domain" description="GmrSD restriction endonucleases C-terminal" evidence="1">
    <location>
        <begin position="94"/>
        <end position="219"/>
    </location>
</feature>
<proteinExistence type="predicted"/>
<sequence length="231" mass="25014">MGMKHRLVLTAAGATIAAVAAWHLGISLTDSGLRAVVNSAEQSSSNDLSALLKQVRVVDAILPVAGYQRSCSKGAACVFGPSWNDPLDHGGCDTRNRLLAQTLRDVKFKPGTQHCKVIAGVLDPDPYTGNAIDLKDVAVDHIVPLRLVWSAGAWEWDEHRRQIFANDMTELIAVSSRANAQKGDSSLAEWSPANPAEKCRYAMRYVTVSVKYDLPITRADRSTATTLCRTA</sequence>
<dbReference type="RefSeq" id="WP_089152524.1">
    <property type="nucleotide sequence ID" value="NZ_CP015269.1"/>
</dbReference>
<dbReference type="EMBL" id="CP015269">
    <property type="protein sequence ID" value="ASL18303.1"/>
    <property type="molecule type" value="Genomic_DNA"/>
</dbReference>
<dbReference type="PANTHER" id="PTHR24094">
    <property type="entry name" value="SECRETED PROTEIN"/>
    <property type="match status" value="1"/>
</dbReference>
<keyword evidence="2" id="KW-0614">Plasmid</keyword>
<dbReference type="Pfam" id="PF07510">
    <property type="entry name" value="GmrSD_C"/>
    <property type="match status" value="1"/>
</dbReference>
<dbReference type="InterPro" id="IPR011089">
    <property type="entry name" value="GmrSD_C"/>
</dbReference>
<dbReference type="PANTHER" id="PTHR24094:SF15">
    <property type="entry name" value="AMP-DEPENDENT SYNTHETASE_LIGASE DOMAIN-CONTAINING PROTEIN-RELATED"/>
    <property type="match status" value="1"/>
</dbReference>
<dbReference type="Proteomes" id="UP000198286">
    <property type="component" value="Plasmid unnamed 2"/>
</dbReference>